<accession>A0A6B9SVL5</accession>
<keyword evidence="1" id="KW-0812">Transmembrane</keyword>
<feature type="transmembrane region" description="Helical" evidence="1">
    <location>
        <begin position="37"/>
        <end position="58"/>
    </location>
</feature>
<keyword evidence="1" id="KW-0472">Membrane</keyword>
<keyword evidence="1" id="KW-1133">Transmembrane helix</keyword>
<evidence type="ECO:0000313" key="2">
    <source>
        <dbReference type="EMBL" id="QHJ74406.1"/>
    </source>
</evidence>
<reference evidence="2 3" key="1">
    <citation type="submission" date="2019-12" db="EMBL/GenBank/DDBJ databases">
        <authorList>
            <person name="Harris M."/>
            <person name="Ho T.C."/>
            <person name="Fruchtman H."/>
            <person name="Garin M."/>
            <person name="Kubatin V."/>
            <person name="Lu T."/>
            <person name="Xue L."/>
            <person name="Marr M.T."/>
        </authorList>
    </citation>
    <scope>NUCLEOTIDE SEQUENCE [LARGE SCALE GENOMIC DNA]</scope>
</reference>
<dbReference type="EMBL" id="MN794232">
    <property type="protein sequence ID" value="QHJ74406.1"/>
    <property type="molecule type" value="Genomic_DNA"/>
</dbReference>
<protein>
    <submittedName>
        <fullName evidence="2">Uncharacterized protein</fullName>
    </submittedName>
</protein>
<evidence type="ECO:0000313" key="3">
    <source>
        <dbReference type="Proteomes" id="UP000464957"/>
    </source>
</evidence>
<sequence>MKQSIWLPHVTLTYFHAFLLLVNLWTASGIYEHSVPMLIGLIPGMAIGLSVMLVVNLYEKNSETFIADVKKPIQLLLTKIRGKIGKKDV</sequence>
<gene>
    <name evidence="2" type="ORF">VH12019_00079</name>
</gene>
<organism evidence="2 3">
    <name type="scientific">Vibrio phage VH1_2019</name>
    <dbReference type="NCBI Taxonomy" id="2686307"/>
    <lineage>
        <taxon>Viruses</taxon>
        <taxon>Duplodnaviria</taxon>
        <taxon>Heunggongvirae</taxon>
        <taxon>Uroviricota</taxon>
        <taxon>Caudoviricetes</taxon>
        <taxon>Pantevenvirales</taxon>
        <taxon>Straboviridae</taxon>
        <taxon>Schizotequatrovirus</taxon>
        <taxon>Schizotequatrovirus KVP40</taxon>
    </lineage>
</organism>
<dbReference type="Proteomes" id="UP000464957">
    <property type="component" value="Segment"/>
</dbReference>
<name>A0A6B9SVL5_9CAUD</name>
<feature type="transmembrane region" description="Helical" evidence="1">
    <location>
        <begin position="12"/>
        <end position="31"/>
    </location>
</feature>
<proteinExistence type="predicted"/>
<evidence type="ECO:0000256" key="1">
    <source>
        <dbReference type="SAM" id="Phobius"/>
    </source>
</evidence>